<keyword evidence="3" id="KW-1185">Reference proteome</keyword>
<evidence type="ECO:0000256" key="1">
    <source>
        <dbReference type="SAM" id="MobiDB-lite"/>
    </source>
</evidence>
<dbReference type="Proteomes" id="UP000019376">
    <property type="component" value="Unassembled WGS sequence"/>
</dbReference>
<reference evidence="2 3" key="1">
    <citation type="journal article" date="2013" name="PLoS ONE">
        <title>Genomic and secretomic analyses reveal unique features of the lignocellulolytic enzyme system of Penicillium decumbens.</title>
        <authorList>
            <person name="Liu G."/>
            <person name="Zhang L."/>
            <person name="Wei X."/>
            <person name="Zou G."/>
            <person name="Qin Y."/>
            <person name="Ma L."/>
            <person name="Li J."/>
            <person name="Zheng H."/>
            <person name="Wang S."/>
            <person name="Wang C."/>
            <person name="Xun L."/>
            <person name="Zhao G.-P."/>
            <person name="Zhou Z."/>
            <person name="Qu Y."/>
        </authorList>
    </citation>
    <scope>NUCLEOTIDE SEQUENCE [LARGE SCALE GENOMIC DNA]</scope>
    <source>
        <strain evidence="3">114-2 / CGMCC 5302</strain>
    </source>
</reference>
<sequence length="178" mass="19527">MRESSVFWESGTLPSENRLVGNAHSYLIGVLFGLDLKHWRNSQEMEGLMKKEKRKKEHMMTPPSRLRNGHPTLLLPFNPSSVQAAATSGSPPSRLCCVNHLGEAGRAVSSERKSTKRNVTGIHCPKSGILVDPAHMRSIQPRTSEVFHDPDKKSHLGRGPHGVCLDSAITTCQGSPDS</sequence>
<evidence type="ECO:0000313" key="3">
    <source>
        <dbReference type="Proteomes" id="UP000019376"/>
    </source>
</evidence>
<dbReference type="EMBL" id="KB644413">
    <property type="protein sequence ID" value="EPS31485.1"/>
    <property type="molecule type" value="Genomic_DNA"/>
</dbReference>
<protein>
    <submittedName>
        <fullName evidence="2">Uncharacterized protein</fullName>
    </submittedName>
</protein>
<gene>
    <name evidence="2" type="ORF">PDE_06440</name>
</gene>
<evidence type="ECO:0000313" key="2">
    <source>
        <dbReference type="EMBL" id="EPS31485.1"/>
    </source>
</evidence>
<name>S7ZLG5_PENO1</name>
<dbReference type="HOGENOM" id="CLU_1511103_0_0_1"/>
<dbReference type="AlphaFoldDB" id="S7ZLG5"/>
<feature type="region of interest" description="Disordered" evidence="1">
    <location>
        <begin position="51"/>
        <end position="70"/>
    </location>
</feature>
<organism evidence="2 3">
    <name type="scientific">Penicillium oxalicum (strain 114-2 / CGMCC 5302)</name>
    <name type="common">Penicillium decumbens</name>
    <dbReference type="NCBI Taxonomy" id="933388"/>
    <lineage>
        <taxon>Eukaryota</taxon>
        <taxon>Fungi</taxon>
        <taxon>Dikarya</taxon>
        <taxon>Ascomycota</taxon>
        <taxon>Pezizomycotina</taxon>
        <taxon>Eurotiomycetes</taxon>
        <taxon>Eurotiomycetidae</taxon>
        <taxon>Eurotiales</taxon>
        <taxon>Aspergillaceae</taxon>
        <taxon>Penicillium</taxon>
    </lineage>
</organism>
<proteinExistence type="predicted"/>
<accession>S7ZLG5</accession>